<keyword evidence="3 8" id="KW-1134">Transmembrane beta strand</keyword>
<dbReference type="GO" id="GO:0009279">
    <property type="term" value="C:cell outer membrane"/>
    <property type="evidence" value="ECO:0007669"/>
    <property type="project" value="UniProtKB-SubCell"/>
</dbReference>
<dbReference type="Gene3D" id="2.60.40.1120">
    <property type="entry name" value="Carboxypeptidase-like, regulatory domain"/>
    <property type="match status" value="1"/>
</dbReference>
<dbReference type="InterPro" id="IPR036942">
    <property type="entry name" value="Beta-barrel_TonB_sf"/>
</dbReference>
<proteinExistence type="inferred from homology"/>
<dbReference type="EMBL" id="CP025791">
    <property type="protein sequence ID" value="AUP80680.1"/>
    <property type="molecule type" value="Genomic_DNA"/>
</dbReference>
<evidence type="ECO:0000259" key="11">
    <source>
        <dbReference type="Pfam" id="PF07715"/>
    </source>
</evidence>
<keyword evidence="6 8" id="KW-0472">Membrane</keyword>
<dbReference type="Gene3D" id="2.170.130.10">
    <property type="entry name" value="TonB-dependent receptor, plug domain"/>
    <property type="match status" value="1"/>
</dbReference>
<reference evidence="12 13" key="1">
    <citation type="submission" date="2018-01" db="EMBL/GenBank/DDBJ databases">
        <title>Complete genome sequence of Flavivirga eckloniae ECD14 isolated from seaweed Ecklonia cava.</title>
        <authorList>
            <person name="Lee J.H."/>
            <person name="Baik K.S."/>
            <person name="Seong C.N."/>
        </authorList>
    </citation>
    <scope>NUCLEOTIDE SEQUENCE [LARGE SCALE GENOMIC DNA]</scope>
    <source>
        <strain evidence="12 13">ECD14</strain>
    </source>
</reference>
<keyword evidence="4 8" id="KW-0812">Transmembrane</keyword>
<dbReference type="PROSITE" id="PS52016">
    <property type="entry name" value="TONB_DEPENDENT_REC_3"/>
    <property type="match status" value="1"/>
</dbReference>
<dbReference type="NCBIfam" id="TIGR04057">
    <property type="entry name" value="SusC_RagA_signa"/>
    <property type="match status" value="1"/>
</dbReference>
<gene>
    <name evidence="12" type="ORF">C1H87_18960</name>
</gene>
<dbReference type="InterPro" id="IPR000531">
    <property type="entry name" value="Beta-barrel_TonB"/>
</dbReference>
<dbReference type="Gene3D" id="2.40.170.20">
    <property type="entry name" value="TonB-dependent receptor, beta-barrel domain"/>
    <property type="match status" value="1"/>
</dbReference>
<evidence type="ECO:0000256" key="8">
    <source>
        <dbReference type="PROSITE-ProRule" id="PRU01360"/>
    </source>
</evidence>
<sequence>MEIKLTHPLLITKRALILIMMRTFIFLFCTSLFSLTPNHVLSQKARITIESDMKVSVDEVFDMITTQTKYAFIYHENLFKDFPKVELKKGIISLNRLFNKSLPKKQDLNIIVTKDNTILIRERNKNNNRLQTIITGTVTDAGGLPIAGVTVLVKGTITGTATDFDGGYSIKVSSTENVLVFSSLGFKTQEITVGNQSTINVVLNEQADVLDEVKLVSTGYQKISRERATGSFEKVSEEILEVKTAQNILSKLEGEVTGVLFDNDGNITVRGESTINAVNEPLIVVDGFPIQQSLSTINPNDVQSITVLKDAAAASIWGIRAANGVIVIVTRKGGRNQKIAVDYTSNFSITQKRDLNDLPITPTNSLLEFEKHRADNAWLLATSSFNSSPVGEAYKTFLALDSGALTQGEADAIISGLRGIDVRNEFANLFISNETWMQHNLSITGGGENNSFRASITYNENKNLESSTGNNRGDVIANLSNNITLLPKLSLDANINYVNTVSKSNGIRWGEVISLPQYQRIVDANGNYVTQPRTIDQSLKDGFASDGYPYSWDYNLKQELDNKNNRTVNTQLRLQTSLKYDITDNLNVQGLYQYEYGFSKTENLFNEDTYRVRDLVNRFTTLNGTSGALESAIPKGEILDLGDSNTESHTGRFQLNYDQSFNDGLHQINAIAGYEIRKTLFKSYQSTLYGFDSRSLAHANLNYKDEFSTSPSGGNSRIDDGVNIENDENRFISYYVNAAYTYDNKYTITGSTRLDDTNLFGADEEYKNIPLYSFGVKWNISNENFFKSKVVNNLTLRITNGSNGNVDNSTSPFVLLKLDNNFNSDIPFAGINSVKNPELRLERVFVNNIGLDFGLWNNRLSGSIEYYERKSQDLLSQVSFPSILGFNSALINAGEMENKGFEIGLNALAVNGKSFKYNTSINFSYNKNEVTKVEVPEETVVRFLFFSDPILNKPLRYLYSYRYNGLDSNGDPQFLNENNEVVNVEGQLANGDNASINNVEGLVFEGTTTPKYYGAWVNRFSYKNFFIRALTTFKFGHVFRNTDNFLDYSDTRLPFLTNVHADFDNRWRNPGDENSTNIPRLPDAPGDLDREGYRYYRSGDHLVDDASHIRLREVVLGYNLSSKVANKLGLNSLSLSVQGNNLALINFNKWNVDPENQLFGLRKTFTLSVNANF</sequence>
<dbReference type="Pfam" id="PF07715">
    <property type="entry name" value="Plug"/>
    <property type="match status" value="1"/>
</dbReference>
<evidence type="ECO:0000256" key="6">
    <source>
        <dbReference type="ARBA" id="ARBA00023136"/>
    </source>
</evidence>
<evidence type="ECO:0000256" key="4">
    <source>
        <dbReference type="ARBA" id="ARBA00022692"/>
    </source>
</evidence>
<evidence type="ECO:0000256" key="9">
    <source>
        <dbReference type="RuleBase" id="RU003357"/>
    </source>
</evidence>
<evidence type="ECO:0000256" key="1">
    <source>
        <dbReference type="ARBA" id="ARBA00004571"/>
    </source>
</evidence>
<feature type="domain" description="TonB-dependent receptor plug" evidence="11">
    <location>
        <begin position="227"/>
        <end position="325"/>
    </location>
</feature>
<feature type="domain" description="TonB-dependent receptor-like beta-barrel" evidence="10">
    <location>
        <begin position="524"/>
        <end position="931"/>
    </location>
</feature>
<comment type="subcellular location">
    <subcellularLocation>
        <location evidence="1 8">Cell outer membrane</location>
        <topology evidence="1 8">Multi-pass membrane protein</topology>
    </subcellularLocation>
</comment>
<evidence type="ECO:0000256" key="3">
    <source>
        <dbReference type="ARBA" id="ARBA00022452"/>
    </source>
</evidence>
<dbReference type="InterPro" id="IPR023996">
    <property type="entry name" value="TonB-dep_OMP_SusC/RagA"/>
</dbReference>
<dbReference type="SUPFAM" id="SSF56935">
    <property type="entry name" value="Porins"/>
    <property type="match status" value="1"/>
</dbReference>
<evidence type="ECO:0000256" key="5">
    <source>
        <dbReference type="ARBA" id="ARBA00023077"/>
    </source>
</evidence>
<accession>A0A2K9PUD3</accession>
<dbReference type="InterPro" id="IPR037066">
    <property type="entry name" value="Plug_dom_sf"/>
</dbReference>
<protein>
    <recommendedName>
        <fullName evidence="14">SusC/RagA family TonB-linked outer membrane protein</fullName>
    </recommendedName>
</protein>
<keyword evidence="2 8" id="KW-0813">Transport</keyword>
<dbReference type="InterPro" id="IPR023997">
    <property type="entry name" value="TonB-dep_OMP_SusC/RagA_CS"/>
</dbReference>
<dbReference type="Proteomes" id="UP000235826">
    <property type="component" value="Chromosome"/>
</dbReference>
<keyword evidence="5 9" id="KW-0798">TonB box</keyword>
<dbReference type="InterPro" id="IPR012910">
    <property type="entry name" value="Plug_dom"/>
</dbReference>
<dbReference type="Pfam" id="PF13715">
    <property type="entry name" value="CarbopepD_reg_2"/>
    <property type="match status" value="1"/>
</dbReference>
<dbReference type="InterPro" id="IPR039426">
    <property type="entry name" value="TonB-dep_rcpt-like"/>
</dbReference>
<evidence type="ECO:0000313" key="13">
    <source>
        <dbReference type="Proteomes" id="UP000235826"/>
    </source>
</evidence>
<dbReference type="AlphaFoldDB" id="A0A2K9PUD3"/>
<dbReference type="InterPro" id="IPR008969">
    <property type="entry name" value="CarboxyPept-like_regulatory"/>
</dbReference>
<dbReference type="KEGG" id="fek:C1H87_18960"/>
<name>A0A2K9PUD3_9FLAO</name>
<keyword evidence="7 8" id="KW-0998">Cell outer membrane</keyword>
<evidence type="ECO:0000313" key="12">
    <source>
        <dbReference type="EMBL" id="AUP80680.1"/>
    </source>
</evidence>
<dbReference type="OrthoDB" id="9768177at2"/>
<comment type="similarity">
    <text evidence="8 9">Belongs to the TonB-dependent receptor family.</text>
</comment>
<evidence type="ECO:0008006" key="14">
    <source>
        <dbReference type="Google" id="ProtNLM"/>
    </source>
</evidence>
<dbReference type="SUPFAM" id="SSF49464">
    <property type="entry name" value="Carboxypeptidase regulatory domain-like"/>
    <property type="match status" value="1"/>
</dbReference>
<keyword evidence="13" id="KW-1185">Reference proteome</keyword>
<dbReference type="Pfam" id="PF00593">
    <property type="entry name" value="TonB_dep_Rec_b-barrel"/>
    <property type="match status" value="1"/>
</dbReference>
<evidence type="ECO:0000256" key="7">
    <source>
        <dbReference type="ARBA" id="ARBA00023237"/>
    </source>
</evidence>
<organism evidence="12 13">
    <name type="scientific">Flavivirga eckloniae</name>
    <dbReference type="NCBI Taxonomy" id="1803846"/>
    <lineage>
        <taxon>Bacteria</taxon>
        <taxon>Pseudomonadati</taxon>
        <taxon>Bacteroidota</taxon>
        <taxon>Flavobacteriia</taxon>
        <taxon>Flavobacteriales</taxon>
        <taxon>Flavobacteriaceae</taxon>
        <taxon>Flavivirga</taxon>
    </lineage>
</organism>
<evidence type="ECO:0000259" key="10">
    <source>
        <dbReference type="Pfam" id="PF00593"/>
    </source>
</evidence>
<dbReference type="RefSeq" id="WP_102757326.1">
    <property type="nucleotide sequence ID" value="NZ_CP025791.1"/>
</dbReference>
<evidence type="ECO:0000256" key="2">
    <source>
        <dbReference type="ARBA" id="ARBA00022448"/>
    </source>
</evidence>
<dbReference type="NCBIfam" id="TIGR04056">
    <property type="entry name" value="OMP_RagA_SusC"/>
    <property type="match status" value="1"/>
</dbReference>